<gene>
    <name evidence="11" type="ORF">H9850_02275</name>
</gene>
<dbReference type="InterPro" id="IPR003730">
    <property type="entry name" value="Cu_polyphenol_OxRdtase"/>
</dbReference>
<evidence type="ECO:0000256" key="2">
    <source>
        <dbReference type="ARBA" id="ARBA00007353"/>
    </source>
</evidence>
<feature type="region of interest" description="Disordered" evidence="10">
    <location>
        <begin position="352"/>
        <end position="376"/>
    </location>
</feature>
<comment type="caution">
    <text evidence="11">The sequence shown here is derived from an EMBL/GenBank/DDBJ whole genome shotgun (WGS) entry which is preliminary data.</text>
</comment>
<dbReference type="Pfam" id="PF02578">
    <property type="entry name" value="Cu-oxidase_4"/>
    <property type="match status" value="2"/>
</dbReference>
<dbReference type="SUPFAM" id="SSF64438">
    <property type="entry name" value="CNF1/YfiH-like putative cysteine hydrolases"/>
    <property type="match status" value="2"/>
</dbReference>
<comment type="catalytic activity">
    <reaction evidence="1">
        <text>inosine + phosphate = alpha-D-ribose 1-phosphate + hypoxanthine</text>
        <dbReference type="Rhea" id="RHEA:27646"/>
        <dbReference type="ChEBI" id="CHEBI:17368"/>
        <dbReference type="ChEBI" id="CHEBI:17596"/>
        <dbReference type="ChEBI" id="CHEBI:43474"/>
        <dbReference type="ChEBI" id="CHEBI:57720"/>
        <dbReference type="EC" id="2.4.2.1"/>
    </reaction>
    <physiologicalReaction direction="left-to-right" evidence="1">
        <dbReference type="Rhea" id="RHEA:27647"/>
    </physiologicalReaction>
</comment>
<accession>A0A9D1WCB4</accession>
<proteinExistence type="inferred from homology"/>
<comment type="similarity">
    <text evidence="2">Belongs to the purine nucleoside phosphorylase YfiH/LACC1 family.</text>
</comment>
<dbReference type="InterPro" id="IPR038371">
    <property type="entry name" value="Cu_polyphenol_OxRdtase_sf"/>
</dbReference>
<reference evidence="11" key="2">
    <citation type="submission" date="2021-04" db="EMBL/GenBank/DDBJ databases">
        <authorList>
            <person name="Gilroy R."/>
        </authorList>
    </citation>
    <scope>NUCLEOTIDE SEQUENCE</scope>
    <source>
        <strain evidence="11">USASDec5-558</strain>
    </source>
</reference>
<reference evidence="11" key="1">
    <citation type="journal article" date="2021" name="PeerJ">
        <title>Extensive microbial diversity within the chicken gut microbiome revealed by metagenomics and culture.</title>
        <authorList>
            <person name="Gilroy R."/>
            <person name="Ravi A."/>
            <person name="Getino M."/>
            <person name="Pursley I."/>
            <person name="Horton D.L."/>
            <person name="Alikhan N.F."/>
            <person name="Baker D."/>
            <person name="Gharbi K."/>
            <person name="Hall N."/>
            <person name="Watson M."/>
            <person name="Adriaenssens E.M."/>
            <person name="Foster-Nyarko E."/>
            <person name="Jarju S."/>
            <person name="Secka A."/>
            <person name="Antonio M."/>
            <person name="Oren A."/>
            <person name="Chaudhuri R.R."/>
            <person name="La Ragione R."/>
            <person name="Hildebrand F."/>
            <person name="Pallen M.J."/>
        </authorList>
    </citation>
    <scope>NUCLEOTIDE SEQUENCE</scope>
    <source>
        <strain evidence="11">USASDec5-558</strain>
    </source>
</reference>
<dbReference type="EMBL" id="DXEV01000042">
    <property type="protein sequence ID" value="HIX56284.1"/>
    <property type="molecule type" value="Genomic_DNA"/>
</dbReference>
<evidence type="ECO:0000256" key="7">
    <source>
        <dbReference type="ARBA" id="ARBA00047989"/>
    </source>
</evidence>
<evidence type="ECO:0000256" key="9">
    <source>
        <dbReference type="ARBA" id="ARBA00049893"/>
    </source>
</evidence>
<evidence type="ECO:0000256" key="4">
    <source>
        <dbReference type="ARBA" id="ARBA00022723"/>
    </source>
</evidence>
<comment type="catalytic activity">
    <reaction evidence="8">
        <text>adenosine + phosphate = alpha-D-ribose 1-phosphate + adenine</text>
        <dbReference type="Rhea" id="RHEA:27642"/>
        <dbReference type="ChEBI" id="CHEBI:16335"/>
        <dbReference type="ChEBI" id="CHEBI:16708"/>
        <dbReference type="ChEBI" id="CHEBI:43474"/>
        <dbReference type="ChEBI" id="CHEBI:57720"/>
        <dbReference type="EC" id="2.4.2.1"/>
    </reaction>
    <physiologicalReaction direction="left-to-right" evidence="8">
        <dbReference type="Rhea" id="RHEA:27643"/>
    </physiologicalReaction>
</comment>
<dbReference type="InterPro" id="IPR011324">
    <property type="entry name" value="Cytotoxic_necrot_fac-like_cat"/>
</dbReference>
<evidence type="ECO:0000256" key="3">
    <source>
        <dbReference type="ARBA" id="ARBA00022679"/>
    </source>
</evidence>
<keyword evidence="4" id="KW-0479">Metal-binding</keyword>
<dbReference type="PANTHER" id="PTHR30616:SF2">
    <property type="entry name" value="PURINE NUCLEOSIDE PHOSPHORYLASE LACC1"/>
    <property type="match status" value="1"/>
</dbReference>
<feature type="compositionally biased region" description="Low complexity" evidence="10">
    <location>
        <begin position="352"/>
        <end position="374"/>
    </location>
</feature>
<evidence type="ECO:0000313" key="11">
    <source>
        <dbReference type="EMBL" id="HIX56284.1"/>
    </source>
</evidence>
<dbReference type="PANTHER" id="PTHR30616">
    <property type="entry name" value="UNCHARACTERIZED PROTEIN YFIH"/>
    <property type="match status" value="1"/>
</dbReference>
<protein>
    <submittedName>
        <fullName evidence="11">Laccase domain-containing protein</fullName>
    </submittedName>
</protein>
<evidence type="ECO:0000256" key="10">
    <source>
        <dbReference type="SAM" id="MobiDB-lite"/>
    </source>
</evidence>
<dbReference type="GO" id="GO:0016787">
    <property type="term" value="F:hydrolase activity"/>
    <property type="evidence" value="ECO:0007669"/>
    <property type="project" value="UniProtKB-KW"/>
</dbReference>
<dbReference type="CDD" id="cd16833">
    <property type="entry name" value="YfiH"/>
    <property type="match status" value="1"/>
</dbReference>
<evidence type="ECO:0000313" key="12">
    <source>
        <dbReference type="Proteomes" id="UP000886829"/>
    </source>
</evidence>
<dbReference type="GO" id="GO:0017061">
    <property type="term" value="F:S-methyl-5-thioadenosine phosphorylase activity"/>
    <property type="evidence" value="ECO:0007669"/>
    <property type="project" value="UniProtKB-EC"/>
</dbReference>
<dbReference type="Proteomes" id="UP000886829">
    <property type="component" value="Unassembled WGS sequence"/>
</dbReference>
<sequence>MDGSTQEQREQQVAQLKAQQLLEAVRSALLNGRYVVVDCFEGPFTSFITTRFGGNSVAPFDTLNMAYHVGDNPLAVAYNRQLVRNDFGFDHLCFMDQSHTNKVMVVDENNVEQEIFPCDGIVTKLKGVALAVMTADCLPLLLCDEEKQVVGAIHCGWRGIASGIIANAIDKMEELGARRDRIIAYMGPAIGPRSFVVGDDVRDVFIQQYEPFAEAFVDRVVVNPNFTMTASPVASSAFSIEGTTAVLLGRLARTLNAQSSIAKAAAVVAAEKASKEAAKEAAQGNSASHGSSTTFDASYKGSAVAINANAQHPAVDDLKANVAQSGALEQGPVPADACRNVVDPELKATVAAQQADNSSASAEASASSDAQAEATKPTARDFLVAEGTLPRSEILNSEEDLAMMERIKRVQVPGAFNENTVLEVLHDPELGEIKLLRLEGKHLCNIYELVVLALQRAGATGFVYGGRFDTFAQSTLFYSYRKSNRTGRMASIISINR</sequence>
<name>A0A9D1WCB4_9GAMM</name>
<keyword evidence="3" id="KW-0808">Transferase</keyword>
<dbReference type="Gene3D" id="3.60.140.10">
    <property type="entry name" value="CNF1/YfiH-like putative cysteine hydrolases"/>
    <property type="match status" value="2"/>
</dbReference>
<dbReference type="GO" id="GO:0005507">
    <property type="term" value="F:copper ion binding"/>
    <property type="evidence" value="ECO:0007669"/>
    <property type="project" value="TreeGrafter"/>
</dbReference>
<comment type="catalytic activity">
    <reaction evidence="7">
        <text>adenosine + H2O + H(+) = inosine + NH4(+)</text>
        <dbReference type="Rhea" id="RHEA:24408"/>
        <dbReference type="ChEBI" id="CHEBI:15377"/>
        <dbReference type="ChEBI" id="CHEBI:15378"/>
        <dbReference type="ChEBI" id="CHEBI:16335"/>
        <dbReference type="ChEBI" id="CHEBI:17596"/>
        <dbReference type="ChEBI" id="CHEBI:28938"/>
        <dbReference type="EC" id="3.5.4.4"/>
    </reaction>
    <physiologicalReaction direction="left-to-right" evidence="7">
        <dbReference type="Rhea" id="RHEA:24409"/>
    </physiologicalReaction>
</comment>
<dbReference type="AlphaFoldDB" id="A0A9D1WCB4"/>
<evidence type="ECO:0000256" key="5">
    <source>
        <dbReference type="ARBA" id="ARBA00022801"/>
    </source>
</evidence>
<evidence type="ECO:0000256" key="1">
    <source>
        <dbReference type="ARBA" id="ARBA00000553"/>
    </source>
</evidence>
<evidence type="ECO:0000256" key="8">
    <source>
        <dbReference type="ARBA" id="ARBA00048968"/>
    </source>
</evidence>
<keyword evidence="6" id="KW-0862">Zinc</keyword>
<evidence type="ECO:0000256" key="6">
    <source>
        <dbReference type="ARBA" id="ARBA00022833"/>
    </source>
</evidence>
<keyword evidence="5" id="KW-0378">Hydrolase</keyword>
<comment type="catalytic activity">
    <reaction evidence="9">
        <text>S-methyl-5'-thioadenosine + phosphate = 5-(methylsulfanyl)-alpha-D-ribose 1-phosphate + adenine</text>
        <dbReference type="Rhea" id="RHEA:11852"/>
        <dbReference type="ChEBI" id="CHEBI:16708"/>
        <dbReference type="ChEBI" id="CHEBI:17509"/>
        <dbReference type="ChEBI" id="CHEBI:43474"/>
        <dbReference type="ChEBI" id="CHEBI:58533"/>
        <dbReference type="EC" id="2.4.2.28"/>
    </reaction>
    <physiologicalReaction direction="left-to-right" evidence="9">
        <dbReference type="Rhea" id="RHEA:11853"/>
    </physiologicalReaction>
</comment>
<organism evidence="11 12">
    <name type="scientific">Candidatus Anaerobiospirillum pullistercoris</name>
    <dbReference type="NCBI Taxonomy" id="2838452"/>
    <lineage>
        <taxon>Bacteria</taxon>
        <taxon>Pseudomonadati</taxon>
        <taxon>Pseudomonadota</taxon>
        <taxon>Gammaproteobacteria</taxon>
        <taxon>Aeromonadales</taxon>
        <taxon>Succinivibrionaceae</taxon>
        <taxon>Anaerobiospirillum</taxon>
    </lineage>
</organism>